<evidence type="ECO:0000313" key="3">
    <source>
        <dbReference type="Proteomes" id="UP000006729"/>
    </source>
</evidence>
<accession>A0A2K1ZK58</accession>
<feature type="compositionally biased region" description="Gly residues" evidence="1">
    <location>
        <begin position="49"/>
        <end position="114"/>
    </location>
</feature>
<evidence type="ECO:0000313" key="2">
    <source>
        <dbReference type="EMBL" id="PNT25665.1"/>
    </source>
</evidence>
<dbReference type="EMBL" id="CM009297">
    <property type="protein sequence ID" value="PNT25665.1"/>
    <property type="molecule type" value="Genomic_DNA"/>
</dbReference>
<protein>
    <submittedName>
        <fullName evidence="2">Uncharacterized protein</fullName>
    </submittedName>
</protein>
<proteinExistence type="predicted"/>
<sequence>MAGIVFYIPRGTESAIAAGALSKVTLLGLPRPRFDGVTSLLCCRERGPTDGGGGRGSADGGGGRGSADGGGGRGSADGGGGRGSTDGGGGRGSTDGGGGGGSTDGGGRGSCGGA</sequence>
<organism evidence="2 3">
    <name type="scientific">Populus trichocarpa</name>
    <name type="common">Western balsam poplar</name>
    <name type="synonym">Populus balsamifera subsp. trichocarpa</name>
    <dbReference type="NCBI Taxonomy" id="3694"/>
    <lineage>
        <taxon>Eukaryota</taxon>
        <taxon>Viridiplantae</taxon>
        <taxon>Streptophyta</taxon>
        <taxon>Embryophyta</taxon>
        <taxon>Tracheophyta</taxon>
        <taxon>Spermatophyta</taxon>
        <taxon>Magnoliopsida</taxon>
        <taxon>eudicotyledons</taxon>
        <taxon>Gunneridae</taxon>
        <taxon>Pentapetalae</taxon>
        <taxon>rosids</taxon>
        <taxon>fabids</taxon>
        <taxon>Malpighiales</taxon>
        <taxon>Salicaceae</taxon>
        <taxon>Saliceae</taxon>
        <taxon>Populus</taxon>
    </lineage>
</organism>
<name>A0A2K1ZK58_POPTR</name>
<feature type="region of interest" description="Disordered" evidence="1">
    <location>
        <begin position="42"/>
        <end position="114"/>
    </location>
</feature>
<reference evidence="2 3" key="1">
    <citation type="journal article" date="2006" name="Science">
        <title>The genome of black cottonwood, Populus trichocarpa (Torr. &amp; Gray).</title>
        <authorList>
            <person name="Tuskan G.A."/>
            <person name="Difazio S."/>
            <person name="Jansson S."/>
            <person name="Bohlmann J."/>
            <person name="Grigoriev I."/>
            <person name="Hellsten U."/>
            <person name="Putnam N."/>
            <person name="Ralph S."/>
            <person name="Rombauts S."/>
            <person name="Salamov A."/>
            <person name="Schein J."/>
            <person name="Sterck L."/>
            <person name="Aerts A."/>
            <person name="Bhalerao R.R."/>
            <person name="Bhalerao R.P."/>
            <person name="Blaudez D."/>
            <person name="Boerjan W."/>
            <person name="Brun A."/>
            <person name="Brunner A."/>
            <person name="Busov V."/>
            <person name="Campbell M."/>
            <person name="Carlson J."/>
            <person name="Chalot M."/>
            <person name="Chapman J."/>
            <person name="Chen G.L."/>
            <person name="Cooper D."/>
            <person name="Coutinho P.M."/>
            <person name="Couturier J."/>
            <person name="Covert S."/>
            <person name="Cronk Q."/>
            <person name="Cunningham R."/>
            <person name="Davis J."/>
            <person name="Degroeve S."/>
            <person name="Dejardin A."/>
            <person name="Depamphilis C."/>
            <person name="Detter J."/>
            <person name="Dirks B."/>
            <person name="Dubchak I."/>
            <person name="Duplessis S."/>
            <person name="Ehlting J."/>
            <person name="Ellis B."/>
            <person name="Gendler K."/>
            <person name="Goodstein D."/>
            <person name="Gribskov M."/>
            <person name="Grimwood J."/>
            <person name="Groover A."/>
            <person name="Gunter L."/>
            <person name="Hamberger B."/>
            <person name="Heinze B."/>
            <person name="Helariutta Y."/>
            <person name="Henrissat B."/>
            <person name="Holligan D."/>
            <person name="Holt R."/>
            <person name="Huang W."/>
            <person name="Islam-Faridi N."/>
            <person name="Jones S."/>
            <person name="Jones-Rhoades M."/>
            <person name="Jorgensen R."/>
            <person name="Joshi C."/>
            <person name="Kangasjarvi J."/>
            <person name="Karlsson J."/>
            <person name="Kelleher C."/>
            <person name="Kirkpatrick R."/>
            <person name="Kirst M."/>
            <person name="Kohler A."/>
            <person name="Kalluri U."/>
            <person name="Larimer F."/>
            <person name="Leebens-Mack J."/>
            <person name="Leple J.C."/>
            <person name="Locascio P."/>
            <person name="Lou Y."/>
            <person name="Lucas S."/>
            <person name="Martin F."/>
            <person name="Montanini B."/>
            <person name="Napoli C."/>
            <person name="Nelson D.R."/>
            <person name="Nelson C."/>
            <person name="Nieminen K."/>
            <person name="Nilsson O."/>
            <person name="Pereda V."/>
            <person name="Peter G."/>
            <person name="Philippe R."/>
            <person name="Pilate G."/>
            <person name="Poliakov A."/>
            <person name="Razumovskaya J."/>
            <person name="Richardson P."/>
            <person name="Rinaldi C."/>
            <person name="Ritland K."/>
            <person name="Rouze P."/>
            <person name="Ryaboy D."/>
            <person name="Schmutz J."/>
            <person name="Schrader J."/>
            <person name="Segerman B."/>
            <person name="Shin H."/>
            <person name="Siddiqui A."/>
            <person name="Sterky F."/>
            <person name="Terry A."/>
            <person name="Tsai C.J."/>
            <person name="Uberbacher E."/>
            <person name="Unneberg P."/>
            <person name="Vahala J."/>
            <person name="Wall K."/>
            <person name="Wessler S."/>
            <person name="Yang G."/>
            <person name="Yin T."/>
            <person name="Douglas C."/>
            <person name="Marra M."/>
            <person name="Sandberg G."/>
            <person name="Van de Peer Y."/>
            <person name="Rokhsar D."/>
        </authorList>
    </citation>
    <scope>NUCLEOTIDE SEQUENCE [LARGE SCALE GENOMIC DNA]</scope>
    <source>
        <strain evidence="3">cv. Nisqually</strain>
    </source>
</reference>
<gene>
    <name evidence="2" type="ORF">POPTR_008G196000</name>
</gene>
<evidence type="ECO:0000256" key="1">
    <source>
        <dbReference type="SAM" id="MobiDB-lite"/>
    </source>
</evidence>
<keyword evidence="3" id="KW-1185">Reference proteome</keyword>
<dbReference type="Proteomes" id="UP000006729">
    <property type="component" value="Chromosome 8"/>
</dbReference>
<dbReference type="InParanoid" id="A0A2K1ZK58"/>
<dbReference type="AlphaFoldDB" id="A0A2K1ZK58"/>